<comment type="caution">
    <text evidence="2">The sequence shown here is derived from an EMBL/GenBank/DDBJ whole genome shotgun (WGS) entry which is preliminary data.</text>
</comment>
<dbReference type="AlphaFoldDB" id="A0A0F9QPS2"/>
<feature type="transmembrane region" description="Helical" evidence="1">
    <location>
        <begin position="127"/>
        <end position="149"/>
    </location>
</feature>
<dbReference type="EMBL" id="LAZR01001788">
    <property type="protein sequence ID" value="KKN39017.1"/>
    <property type="molecule type" value="Genomic_DNA"/>
</dbReference>
<protein>
    <submittedName>
        <fullName evidence="2">Uncharacterized protein</fullName>
    </submittedName>
</protein>
<evidence type="ECO:0000256" key="1">
    <source>
        <dbReference type="SAM" id="Phobius"/>
    </source>
</evidence>
<accession>A0A0F9QPS2</accession>
<reference evidence="2" key="1">
    <citation type="journal article" date="2015" name="Nature">
        <title>Complex archaea that bridge the gap between prokaryotes and eukaryotes.</title>
        <authorList>
            <person name="Spang A."/>
            <person name="Saw J.H."/>
            <person name="Jorgensen S.L."/>
            <person name="Zaremba-Niedzwiedzka K."/>
            <person name="Martijn J."/>
            <person name="Lind A.E."/>
            <person name="van Eijk R."/>
            <person name="Schleper C."/>
            <person name="Guy L."/>
            <person name="Ettema T.J."/>
        </authorList>
    </citation>
    <scope>NUCLEOTIDE SEQUENCE</scope>
</reference>
<gene>
    <name evidence="2" type="ORF">LCGC14_0747690</name>
</gene>
<name>A0A0F9QPS2_9ZZZZ</name>
<keyword evidence="1" id="KW-1133">Transmembrane helix</keyword>
<keyword evidence="1" id="KW-0812">Transmembrane</keyword>
<organism evidence="2">
    <name type="scientific">marine sediment metagenome</name>
    <dbReference type="NCBI Taxonomy" id="412755"/>
    <lineage>
        <taxon>unclassified sequences</taxon>
        <taxon>metagenomes</taxon>
        <taxon>ecological metagenomes</taxon>
    </lineage>
</organism>
<sequence>MTKKDQEQTIIDLLNGIIQEEDKRVSASYPQNDAFIKKIILFELIRSFDSFFVFSKKNEDIVYYYEFGLNRALGLLYGKHTKEAGYPFGPSDKRSWDYANSIIQHCGRIEFCRRIIEFIKADKVSPLLYVSALMRLFTLLFFISFSIFLRVNWAI</sequence>
<keyword evidence="1" id="KW-0472">Membrane</keyword>
<proteinExistence type="predicted"/>
<evidence type="ECO:0000313" key="2">
    <source>
        <dbReference type="EMBL" id="KKN39017.1"/>
    </source>
</evidence>